<evidence type="ECO:0000313" key="2">
    <source>
        <dbReference type="Proteomes" id="UP001159075"/>
    </source>
</evidence>
<name>A0ABT6U8R8_9GAMM</name>
<comment type="caution">
    <text evidence="1">The sequence shown here is derived from an EMBL/GenBank/DDBJ whole genome shotgun (WGS) entry which is preliminary data.</text>
</comment>
<dbReference type="Proteomes" id="UP001159075">
    <property type="component" value="Unassembled WGS sequence"/>
</dbReference>
<sequence length="65" mass="7708">MTKTASLAELLKPPKRSPRYLGFTQTQWRGAIKAWLRLLPSLTFGEIYGVFSLSRYTQTIWRCWW</sequence>
<reference evidence="1 2" key="1">
    <citation type="submission" date="2022-09" db="EMBL/GenBank/DDBJ databases">
        <title>The outer-membrane cytochrome OmcA is essential for infection of Shewanella oneidensis by a zebrafish-associated bacteriophage.</title>
        <authorList>
            <person name="Grenfell A.W."/>
            <person name="Intile P."/>
            <person name="Mcfarlane J."/>
            <person name="Leung D."/>
            <person name="Abdalla K."/>
            <person name="Wold M."/>
            <person name="Kees E."/>
            <person name="Gralnick J."/>
        </authorList>
    </citation>
    <scope>NUCLEOTIDE SEQUENCE [LARGE SCALE GENOMIC DNA]</scope>
    <source>
        <strain evidence="1 2">NF-5</strain>
    </source>
</reference>
<evidence type="ECO:0008006" key="3">
    <source>
        <dbReference type="Google" id="ProtNLM"/>
    </source>
</evidence>
<evidence type="ECO:0000313" key="1">
    <source>
        <dbReference type="EMBL" id="MDI5830850.1"/>
    </source>
</evidence>
<accession>A0ABT6U8R8</accession>
<gene>
    <name evidence="1" type="ORF">ODY93_04680</name>
</gene>
<dbReference type="RefSeq" id="WP_047539851.1">
    <property type="nucleotide sequence ID" value="NZ_BLRF01000027.1"/>
</dbReference>
<organism evidence="1 2">
    <name type="scientific">Shewanella xiamenensis</name>
    <dbReference type="NCBI Taxonomy" id="332186"/>
    <lineage>
        <taxon>Bacteria</taxon>
        <taxon>Pseudomonadati</taxon>
        <taxon>Pseudomonadota</taxon>
        <taxon>Gammaproteobacteria</taxon>
        <taxon>Alteromonadales</taxon>
        <taxon>Shewanellaceae</taxon>
        <taxon>Shewanella</taxon>
    </lineage>
</organism>
<keyword evidence="2" id="KW-1185">Reference proteome</keyword>
<proteinExistence type="predicted"/>
<protein>
    <recommendedName>
        <fullName evidence="3">Transposase</fullName>
    </recommendedName>
</protein>
<dbReference type="EMBL" id="JAOTLW010000004">
    <property type="protein sequence ID" value="MDI5830850.1"/>
    <property type="molecule type" value="Genomic_DNA"/>
</dbReference>